<feature type="region of interest" description="Disordered" evidence="1">
    <location>
        <begin position="75"/>
        <end position="114"/>
    </location>
</feature>
<dbReference type="EMBL" id="CH479184">
    <property type="protein sequence ID" value="EDW36908.1"/>
    <property type="molecule type" value="Genomic_DNA"/>
</dbReference>
<feature type="region of interest" description="Disordered" evidence="1">
    <location>
        <begin position="1"/>
        <end position="20"/>
    </location>
</feature>
<organism evidence="3">
    <name type="scientific">Drosophila persimilis</name>
    <name type="common">Fruit fly</name>
    <dbReference type="NCBI Taxonomy" id="7234"/>
    <lineage>
        <taxon>Eukaryota</taxon>
        <taxon>Metazoa</taxon>
        <taxon>Ecdysozoa</taxon>
        <taxon>Arthropoda</taxon>
        <taxon>Hexapoda</taxon>
        <taxon>Insecta</taxon>
        <taxon>Pterygota</taxon>
        <taxon>Neoptera</taxon>
        <taxon>Endopterygota</taxon>
        <taxon>Diptera</taxon>
        <taxon>Brachycera</taxon>
        <taxon>Muscomorpha</taxon>
        <taxon>Ephydroidea</taxon>
        <taxon>Drosophilidae</taxon>
        <taxon>Drosophila</taxon>
        <taxon>Sophophora</taxon>
    </lineage>
</organism>
<evidence type="ECO:0000313" key="2">
    <source>
        <dbReference type="EMBL" id="EDW36908.1"/>
    </source>
</evidence>
<keyword evidence="3" id="KW-1185">Reference proteome</keyword>
<gene>
    <name evidence="2" type="primary">Dper\GL25945</name>
    <name evidence="2" type="ORF">Dper_GL25945</name>
</gene>
<proteinExistence type="predicted"/>
<accession>B4GJU2</accession>
<sequence length="114" mass="12515">MFTKRRYRSRFASDEQQGNTAVDATVSTGVLSYVDEFSTMMKRAHMGQRHLSNRKARPASLSSCWTSPQKFEMHMAQPVPGTNSGDSTSNIPLHSGNSDAASVGSRAQFNLDSN</sequence>
<protein>
    <submittedName>
        <fullName evidence="2">GL25945</fullName>
    </submittedName>
</protein>
<reference evidence="2 3" key="1">
    <citation type="journal article" date="2007" name="Nature">
        <title>Evolution of genes and genomes on the Drosophila phylogeny.</title>
        <authorList>
            <consortium name="Drosophila 12 Genomes Consortium"/>
            <person name="Clark A.G."/>
            <person name="Eisen M.B."/>
            <person name="Smith D.R."/>
            <person name="Bergman C.M."/>
            <person name="Oliver B."/>
            <person name="Markow T.A."/>
            <person name="Kaufman T.C."/>
            <person name="Kellis M."/>
            <person name="Gelbart W."/>
            <person name="Iyer V.N."/>
            <person name="Pollard D.A."/>
            <person name="Sackton T.B."/>
            <person name="Larracuente A.M."/>
            <person name="Singh N.D."/>
            <person name="Abad J.P."/>
            <person name="Abt D.N."/>
            <person name="Adryan B."/>
            <person name="Aguade M."/>
            <person name="Akashi H."/>
            <person name="Anderson W.W."/>
            <person name="Aquadro C.F."/>
            <person name="Ardell D.H."/>
            <person name="Arguello R."/>
            <person name="Artieri C.G."/>
            <person name="Barbash D.A."/>
            <person name="Barker D."/>
            <person name="Barsanti P."/>
            <person name="Batterham P."/>
            <person name="Batzoglou S."/>
            <person name="Begun D."/>
            <person name="Bhutkar A."/>
            <person name="Blanco E."/>
            <person name="Bosak S.A."/>
            <person name="Bradley R.K."/>
            <person name="Brand A.D."/>
            <person name="Brent M.R."/>
            <person name="Brooks A.N."/>
            <person name="Brown R.H."/>
            <person name="Butlin R.K."/>
            <person name="Caggese C."/>
            <person name="Calvi B.R."/>
            <person name="Bernardo de Carvalho A."/>
            <person name="Caspi A."/>
            <person name="Castrezana S."/>
            <person name="Celniker S.E."/>
            <person name="Chang J.L."/>
            <person name="Chapple C."/>
            <person name="Chatterji S."/>
            <person name="Chinwalla A."/>
            <person name="Civetta A."/>
            <person name="Clifton S.W."/>
            <person name="Comeron J.M."/>
            <person name="Costello J.C."/>
            <person name="Coyne J.A."/>
            <person name="Daub J."/>
            <person name="David R.G."/>
            <person name="Delcher A.L."/>
            <person name="Delehaunty K."/>
            <person name="Do C.B."/>
            <person name="Ebling H."/>
            <person name="Edwards K."/>
            <person name="Eickbush T."/>
            <person name="Evans J.D."/>
            <person name="Filipski A."/>
            <person name="Findeiss S."/>
            <person name="Freyhult E."/>
            <person name="Fulton L."/>
            <person name="Fulton R."/>
            <person name="Garcia A.C."/>
            <person name="Gardiner A."/>
            <person name="Garfield D.A."/>
            <person name="Garvin B.E."/>
            <person name="Gibson G."/>
            <person name="Gilbert D."/>
            <person name="Gnerre S."/>
            <person name="Godfrey J."/>
            <person name="Good R."/>
            <person name="Gotea V."/>
            <person name="Gravely B."/>
            <person name="Greenberg A.J."/>
            <person name="Griffiths-Jones S."/>
            <person name="Gross S."/>
            <person name="Guigo R."/>
            <person name="Gustafson E.A."/>
            <person name="Haerty W."/>
            <person name="Hahn M.W."/>
            <person name="Halligan D.L."/>
            <person name="Halpern A.L."/>
            <person name="Halter G.M."/>
            <person name="Han M.V."/>
            <person name="Heger A."/>
            <person name="Hillier L."/>
            <person name="Hinrichs A.S."/>
            <person name="Holmes I."/>
            <person name="Hoskins R.A."/>
            <person name="Hubisz M.J."/>
            <person name="Hultmark D."/>
            <person name="Huntley M.A."/>
            <person name="Jaffe D.B."/>
            <person name="Jagadeeshan S."/>
            <person name="Jeck W.R."/>
            <person name="Johnson J."/>
            <person name="Jones C.D."/>
            <person name="Jordan W.C."/>
            <person name="Karpen G.H."/>
            <person name="Kataoka E."/>
            <person name="Keightley P.D."/>
            <person name="Kheradpour P."/>
            <person name="Kirkness E.F."/>
            <person name="Koerich L.B."/>
            <person name="Kristiansen K."/>
            <person name="Kudrna D."/>
            <person name="Kulathinal R.J."/>
            <person name="Kumar S."/>
            <person name="Kwok R."/>
            <person name="Lander E."/>
            <person name="Langley C.H."/>
            <person name="Lapoint R."/>
            <person name="Lazzaro B.P."/>
            <person name="Lee S.J."/>
            <person name="Levesque L."/>
            <person name="Li R."/>
            <person name="Lin C.F."/>
            <person name="Lin M.F."/>
            <person name="Lindblad-Toh K."/>
            <person name="Llopart A."/>
            <person name="Long M."/>
            <person name="Low L."/>
            <person name="Lozovsky E."/>
            <person name="Lu J."/>
            <person name="Luo M."/>
            <person name="Machado C.A."/>
            <person name="Makalowski W."/>
            <person name="Marzo M."/>
            <person name="Matsuda M."/>
            <person name="Matzkin L."/>
            <person name="McAllister B."/>
            <person name="McBride C.S."/>
            <person name="McKernan B."/>
            <person name="McKernan K."/>
            <person name="Mendez-Lago M."/>
            <person name="Minx P."/>
            <person name="Mollenhauer M.U."/>
            <person name="Montooth K."/>
            <person name="Mount S.M."/>
            <person name="Mu X."/>
            <person name="Myers E."/>
            <person name="Negre B."/>
            <person name="Newfeld S."/>
            <person name="Nielsen R."/>
            <person name="Noor M.A."/>
            <person name="O'Grady P."/>
            <person name="Pachter L."/>
            <person name="Papaceit M."/>
            <person name="Parisi M.J."/>
            <person name="Parisi M."/>
            <person name="Parts L."/>
            <person name="Pedersen J.S."/>
            <person name="Pesole G."/>
            <person name="Phillippy A.M."/>
            <person name="Ponting C.P."/>
            <person name="Pop M."/>
            <person name="Porcelli D."/>
            <person name="Powell J.R."/>
            <person name="Prohaska S."/>
            <person name="Pruitt K."/>
            <person name="Puig M."/>
            <person name="Quesneville H."/>
            <person name="Ram K.R."/>
            <person name="Rand D."/>
            <person name="Rasmussen M.D."/>
            <person name="Reed L.K."/>
            <person name="Reenan R."/>
            <person name="Reily A."/>
            <person name="Remington K.A."/>
            <person name="Rieger T.T."/>
            <person name="Ritchie M.G."/>
            <person name="Robin C."/>
            <person name="Rogers Y.H."/>
            <person name="Rohde C."/>
            <person name="Rozas J."/>
            <person name="Rubenfield M.J."/>
            <person name="Ruiz A."/>
            <person name="Russo S."/>
            <person name="Salzberg S.L."/>
            <person name="Sanchez-Gracia A."/>
            <person name="Saranga D.J."/>
            <person name="Sato H."/>
            <person name="Schaeffer S.W."/>
            <person name="Schatz M.C."/>
            <person name="Schlenke T."/>
            <person name="Schwartz R."/>
            <person name="Segarra C."/>
            <person name="Singh R.S."/>
            <person name="Sirot L."/>
            <person name="Sirota M."/>
            <person name="Sisneros N.B."/>
            <person name="Smith C.D."/>
            <person name="Smith T.F."/>
            <person name="Spieth J."/>
            <person name="Stage D.E."/>
            <person name="Stark A."/>
            <person name="Stephan W."/>
            <person name="Strausberg R.L."/>
            <person name="Strempel S."/>
            <person name="Sturgill D."/>
            <person name="Sutton G."/>
            <person name="Sutton G.G."/>
            <person name="Tao W."/>
            <person name="Teichmann S."/>
            <person name="Tobari Y.N."/>
            <person name="Tomimura Y."/>
            <person name="Tsolas J.M."/>
            <person name="Valente V.L."/>
            <person name="Venter E."/>
            <person name="Venter J.C."/>
            <person name="Vicario S."/>
            <person name="Vieira F.G."/>
            <person name="Vilella A.J."/>
            <person name="Villasante A."/>
            <person name="Walenz B."/>
            <person name="Wang J."/>
            <person name="Wasserman M."/>
            <person name="Watts T."/>
            <person name="Wilson D."/>
            <person name="Wilson R.K."/>
            <person name="Wing R.A."/>
            <person name="Wolfner M.F."/>
            <person name="Wong A."/>
            <person name="Wong G.K."/>
            <person name="Wu C.I."/>
            <person name="Wu G."/>
            <person name="Yamamoto D."/>
            <person name="Yang H.P."/>
            <person name="Yang S.P."/>
            <person name="Yorke J.A."/>
            <person name="Yoshida K."/>
            <person name="Zdobnov E."/>
            <person name="Zhang P."/>
            <person name="Zhang Y."/>
            <person name="Zimin A.V."/>
            <person name="Baldwin J."/>
            <person name="Abdouelleil A."/>
            <person name="Abdulkadir J."/>
            <person name="Abebe A."/>
            <person name="Abera B."/>
            <person name="Abreu J."/>
            <person name="Acer S.C."/>
            <person name="Aftuck L."/>
            <person name="Alexander A."/>
            <person name="An P."/>
            <person name="Anderson E."/>
            <person name="Anderson S."/>
            <person name="Arachi H."/>
            <person name="Azer M."/>
            <person name="Bachantsang P."/>
            <person name="Barry A."/>
            <person name="Bayul T."/>
            <person name="Berlin A."/>
            <person name="Bessette D."/>
            <person name="Bloom T."/>
            <person name="Blye J."/>
            <person name="Boguslavskiy L."/>
            <person name="Bonnet C."/>
            <person name="Boukhgalter B."/>
            <person name="Bourzgui I."/>
            <person name="Brown A."/>
            <person name="Cahill P."/>
            <person name="Channer S."/>
            <person name="Cheshatsang Y."/>
            <person name="Chuda L."/>
            <person name="Citroen M."/>
            <person name="Collymore A."/>
            <person name="Cooke P."/>
            <person name="Costello M."/>
            <person name="D'Aco K."/>
            <person name="Daza R."/>
            <person name="De Haan G."/>
            <person name="DeGray S."/>
            <person name="DeMaso C."/>
            <person name="Dhargay N."/>
            <person name="Dooley K."/>
            <person name="Dooley E."/>
            <person name="Doricent M."/>
            <person name="Dorje P."/>
            <person name="Dorjee K."/>
            <person name="Dupes A."/>
            <person name="Elong R."/>
            <person name="Falk J."/>
            <person name="Farina A."/>
            <person name="Faro S."/>
            <person name="Ferguson D."/>
            <person name="Fisher S."/>
            <person name="Foley C.D."/>
            <person name="Franke A."/>
            <person name="Friedrich D."/>
            <person name="Gadbois L."/>
            <person name="Gearin G."/>
            <person name="Gearin C.R."/>
            <person name="Giannoukos G."/>
            <person name="Goode T."/>
            <person name="Graham J."/>
            <person name="Grandbois E."/>
            <person name="Grewal S."/>
            <person name="Gyaltsen K."/>
            <person name="Hafez N."/>
            <person name="Hagos B."/>
            <person name="Hall J."/>
            <person name="Henson C."/>
            <person name="Hollinger A."/>
            <person name="Honan T."/>
            <person name="Huard M.D."/>
            <person name="Hughes L."/>
            <person name="Hurhula B."/>
            <person name="Husby M.E."/>
            <person name="Kamat A."/>
            <person name="Kanga B."/>
            <person name="Kashin S."/>
            <person name="Khazanovich D."/>
            <person name="Kisner P."/>
            <person name="Lance K."/>
            <person name="Lara M."/>
            <person name="Lee W."/>
            <person name="Lennon N."/>
            <person name="Letendre F."/>
            <person name="LeVine R."/>
            <person name="Lipovsky A."/>
            <person name="Liu X."/>
            <person name="Liu J."/>
            <person name="Liu S."/>
            <person name="Lokyitsang T."/>
            <person name="Lokyitsang Y."/>
            <person name="Lubonja R."/>
            <person name="Lui A."/>
            <person name="MacDonald P."/>
            <person name="Magnisalis V."/>
            <person name="Maru K."/>
            <person name="Matthews C."/>
            <person name="McCusker W."/>
            <person name="McDonough S."/>
            <person name="Mehta T."/>
            <person name="Meldrim J."/>
            <person name="Meneus L."/>
            <person name="Mihai O."/>
            <person name="Mihalev A."/>
            <person name="Mihova T."/>
            <person name="Mittelman R."/>
            <person name="Mlenga V."/>
            <person name="Montmayeur A."/>
            <person name="Mulrain L."/>
            <person name="Navidi A."/>
            <person name="Naylor J."/>
            <person name="Negash T."/>
            <person name="Nguyen T."/>
            <person name="Nguyen N."/>
            <person name="Nicol R."/>
            <person name="Norbu C."/>
            <person name="Norbu N."/>
            <person name="Novod N."/>
            <person name="O'Neill B."/>
            <person name="Osman S."/>
            <person name="Markiewicz E."/>
            <person name="Oyono O.L."/>
            <person name="Patti C."/>
            <person name="Phunkhang P."/>
            <person name="Pierre F."/>
            <person name="Priest M."/>
            <person name="Raghuraman S."/>
            <person name="Rege F."/>
            <person name="Reyes R."/>
            <person name="Rise C."/>
            <person name="Rogov P."/>
            <person name="Ross K."/>
            <person name="Ryan E."/>
            <person name="Settipalli S."/>
            <person name="Shea T."/>
            <person name="Sherpa N."/>
            <person name="Shi L."/>
            <person name="Shih D."/>
            <person name="Sparrow T."/>
            <person name="Spaulding J."/>
            <person name="Stalker J."/>
            <person name="Stange-Thomann N."/>
            <person name="Stavropoulos S."/>
            <person name="Stone C."/>
            <person name="Strader C."/>
            <person name="Tesfaye S."/>
            <person name="Thomson T."/>
            <person name="Thoulutsang Y."/>
            <person name="Thoulutsang D."/>
            <person name="Topham K."/>
            <person name="Topping I."/>
            <person name="Tsamla T."/>
            <person name="Vassiliev H."/>
            <person name="Vo A."/>
            <person name="Wangchuk T."/>
            <person name="Wangdi T."/>
            <person name="Weiand M."/>
            <person name="Wilkinson J."/>
            <person name="Wilson A."/>
            <person name="Yadav S."/>
            <person name="Young G."/>
            <person name="Yu Q."/>
            <person name="Zembek L."/>
            <person name="Zhong D."/>
            <person name="Zimmer A."/>
            <person name="Zwirko Z."/>
            <person name="Jaffe D.B."/>
            <person name="Alvarez P."/>
            <person name="Brockman W."/>
            <person name="Butler J."/>
            <person name="Chin C."/>
            <person name="Gnerre S."/>
            <person name="Grabherr M."/>
            <person name="Kleber M."/>
            <person name="Mauceli E."/>
            <person name="MacCallum I."/>
        </authorList>
    </citation>
    <scope>NUCLEOTIDE SEQUENCE [LARGE SCALE GENOMIC DNA]</scope>
    <source>
        <strain evidence="3">MSH-3 / Tucson 14011-0111.49</strain>
    </source>
</reference>
<name>B4GJU2_DROPE</name>
<dbReference type="Proteomes" id="UP000008744">
    <property type="component" value="Unassembled WGS sequence"/>
</dbReference>
<dbReference type="HOGENOM" id="CLU_2123617_0_0_1"/>
<evidence type="ECO:0000256" key="1">
    <source>
        <dbReference type="SAM" id="MobiDB-lite"/>
    </source>
</evidence>
<dbReference type="AlphaFoldDB" id="B4GJU2"/>
<evidence type="ECO:0000313" key="3">
    <source>
        <dbReference type="Proteomes" id="UP000008744"/>
    </source>
</evidence>
<feature type="compositionally biased region" description="Polar residues" evidence="1">
    <location>
        <begin position="80"/>
        <end position="114"/>
    </location>
</feature>